<evidence type="ECO:0000259" key="4">
    <source>
        <dbReference type="PROSITE" id="PS50113"/>
    </source>
</evidence>
<feature type="domain" description="PAS" evidence="3">
    <location>
        <begin position="145"/>
        <end position="186"/>
    </location>
</feature>
<protein>
    <submittedName>
        <fullName evidence="5">PAS domain-containing protein</fullName>
    </submittedName>
</protein>
<dbReference type="CDD" id="cd00130">
    <property type="entry name" value="PAS"/>
    <property type="match status" value="2"/>
</dbReference>
<proteinExistence type="predicted"/>
<comment type="caution">
    <text evidence="5">The sequence shown here is derived from an EMBL/GenBank/DDBJ whole genome shotgun (WGS) entry which is preliminary data.</text>
</comment>
<dbReference type="AlphaFoldDB" id="A0A5B2VC14"/>
<dbReference type="InterPro" id="IPR004089">
    <property type="entry name" value="MCPsignal_dom"/>
</dbReference>
<dbReference type="SMART" id="SM00086">
    <property type="entry name" value="PAC"/>
    <property type="match status" value="2"/>
</dbReference>
<evidence type="ECO:0000259" key="2">
    <source>
        <dbReference type="PROSITE" id="PS50111"/>
    </source>
</evidence>
<evidence type="ECO:0000313" key="6">
    <source>
        <dbReference type="Proteomes" id="UP000323142"/>
    </source>
</evidence>
<dbReference type="InterPro" id="IPR050903">
    <property type="entry name" value="Bact_Chemotaxis_MeTrfase"/>
</dbReference>
<dbReference type="InterPro" id="IPR035965">
    <property type="entry name" value="PAS-like_dom_sf"/>
</dbReference>
<dbReference type="PROSITE" id="PS50111">
    <property type="entry name" value="CHEMOTAXIS_TRANSDUC_2"/>
    <property type="match status" value="1"/>
</dbReference>
<dbReference type="InterPro" id="IPR000014">
    <property type="entry name" value="PAS"/>
</dbReference>
<dbReference type="InterPro" id="IPR004090">
    <property type="entry name" value="Chemotax_Me-accpt_rcpt"/>
</dbReference>
<dbReference type="SUPFAM" id="SSF55785">
    <property type="entry name" value="PYP-like sensor domain (PAS domain)"/>
    <property type="match status" value="2"/>
</dbReference>
<dbReference type="InterPro" id="IPR001610">
    <property type="entry name" value="PAC"/>
</dbReference>
<dbReference type="RefSeq" id="WP_149819356.1">
    <property type="nucleotide sequence ID" value="NZ_VUOA01000028.1"/>
</dbReference>
<dbReference type="Gene3D" id="1.10.287.950">
    <property type="entry name" value="Methyl-accepting chemotaxis protein"/>
    <property type="match status" value="1"/>
</dbReference>
<keyword evidence="6" id="KW-1185">Reference proteome</keyword>
<evidence type="ECO:0000313" key="5">
    <source>
        <dbReference type="EMBL" id="KAA2236235.1"/>
    </source>
</evidence>
<dbReference type="Pfam" id="PF00015">
    <property type="entry name" value="MCPsignal"/>
    <property type="match status" value="1"/>
</dbReference>
<dbReference type="InterPro" id="IPR000700">
    <property type="entry name" value="PAS-assoc_C"/>
</dbReference>
<dbReference type="Pfam" id="PF08448">
    <property type="entry name" value="PAS_4"/>
    <property type="match status" value="1"/>
</dbReference>
<dbReference type="InterPro" id="IPR013656">
    <property type="entry name" value="PAS_4"/>
</dbReference>
<dbReference type="GO" id="GO:0016020">
    <property type="term" value="C:membrane"/>
    <property type="evidence" value="ECO:0007669"/>
    <property type="project" value="InterPro"/>
</dbReference>
<sequence length="491" mass="52386">MFWRSKVGELEARLSTLDRSHAVIEFTPDGTILTANRNFLDAMGYALHEIVGRHHSIFVDPATRASADYAAFWASLARGESHASQYKRIAKGGRVVWIEASYAPVPGRDGRPAKVVKYAIDITARKREDADRASQIAALHRAQAVIAFSPDGRILEANENFLDAMGYRLDEIVGRHHSMFVRPEDRADPGYAAFWAALARGEYRSGQFRRVGKAEREVWIQASYNPVLDEEGRPYKIVKFATDVTAQVRLLADLRRLIDTNFGQIDGALARSGEQSDEASRRAQGTSESVQTMAAAAEELAASVAEIAQAMSKARSATDTAFEQARAAGAFTGRLAGAATAMGGIVALIQTIAGQINLLALNATIESARAGEAGRGFAVVAQEVKNLANQAARATEQIGAEIDGVQSISHDVVAALDGIRASIETMRANVVASASAVEEQSAVTREMSSNMHVTAGAVAGIAANVAAISTAFGEVSSMLATTKDAARVLAR</sequence>
<organism evidence="5 6">
    <name type="scientific">Salinarimonas soli</name>
    <dbReference type="NCBI Taxonomy" id="1638099"/>
    <lineage>
        <taxon>Bacteria</taxon>
        <taxon>Pseudomonadati</taxon>
        <taxon>Pseudomonadota</taxon>
        <taxon>Alphaproteobacteria</taxon>
        <taxon>Hyphomicrobiales</taxon>
        <taxon>Salinarimonadaceae</taxon>
        <taxon>Salinarimonas</taxon>
    </lineage>
</organism>
<dbReference type="SUPFAM" id="SSF58104">
    <property type="entry name" value="Methyl-accepting chemotaxis protein (MCP) signaling domain"/>
    <property type="match status" value="1"/>
</dbReference>
<feature type="domain" description="Methyl-accepting transducer" evidence="2">
    <location>
        <begin position="254"/>
        <end position="476"/>
    </location>
</feature>
<feature type="domain" description="PAC" evidence="4">
    <location>
        <begin position="204"/>
        <end position="256"/>
    </location>
</feature>
<name>A0A5B2VC14_9HYPH</name>
<dbReference type="Pfam" id="PF08447">
    <property type="entry name" value="PAS_3"/>
    <property type="match status" value="1"/>
</dbReference>
<dbReference type="SMART" id="SM00283">
    <property type="entry name" value="MA"/>
    <property type="match status" value="1"/>
</dbReference>
<dbReference type="InterPro" id="IPR013655">
    <property type="entry name" value="PAS_fold_3"/>
</dbReference>
<evidence type="ECO:0000259" key="3">
    <source>
        <dbReference type="PROSITE" id="PS50112"/>
    </source>
</evidence>
<dbReference type="GO" id="GO:0006935">
    <property type="term" value="P:chemotaxis"/>
    <property type="evidence" value="ECO:0007669"/>
    <property type="project" value="InterPro"/>
</dbReference>
<dbReference type="NCBIfam" id="TIGR00229">
    <property type="entry name" value="sensory_box"/>
    <property type="match status" value="2"/>
</dbReference>
<feature type="domain" description="PAC" evidence="4">
    <location>
        <begin position="82"/>
        <end position="134"/>
    </location>
</feature>
<dbReference type="PROSITE" id="PS50113">
    <property type="entry name" value="PAC"/>
    <property type="match status" value="2"/>
</dbReference>
<dbReference type="EMBL" id="VUOA01000028">
    <property type="protein sequence ID" value="KAA2236235.1"/>
    <property type="molecule type" value="Genomic_DNA"/>
</dbReference>
<dbReference type="PROSITE" id="PS50112">
    <property type="entry name" value="PAS"/>
    <property type="match status" value="1"/>
</dbReference>
<evidence type="ECO:0000256" key="1">
    <source>
        <dbReference type="PROSITE-ProRule" id="PRU00284"/>
    </source>
</evidence>
<dbReference type="OrthoDB" id="9797364at2"/>
<dbReference type="PANTHER" id="PTHR24422">
    <property type="entry name" value="CHEMOTAXIS PROTEIN METHYLTRANSFERASE"/>
    <property type="match status" value="1"/>
</dbReference>
<dbReference type="Proteomes" id="UP000323142">
    <property type="component" value="Unassembled WGS sequence"/>
</dbReference>
<dbReference type="GO" id="GO:0007165">
    <property type="term" value="P:signal transduction"/>
    <property type="evidence" value="ECO:0007669"/>
    <property type="project" value="UniProtKB-KW"/>
</dbReference>
<dbReference type="SMART" id="SM00091">
    <property type="entry name" value="PAS"/>
    <property type="match status" value="2"/>
</dbReference>
<dbReference type="PRINTS" id="PR00260">
    <property type="entry name" value="CHEMTRNSDUCR"/>
</dbReference>
<accession>A0A5B2VC14</accession>
<dbReference type="GO" id="GO:0004888">
    <property type="term" value="F:transmembrane signaling receptor activity"/>
    <property type="evidence" value="ECO:0007669"/>
    <property type="project" value="InterPro"/>
</dbReference>
<gene>
    <name evidence="5" type="ORF">F0L46_16125</name>
</gene>
<dbReference type="PANTHER" id="PTHR24422:SF10">
    <property type="entry name" value="CHEMOTAXIS PROTEIN METHYLTRANSFERASE 2"/>
    <property type="match status" value="1"/>
</dbReference>
<reference evidence="5 6" key="2">
    <citation type="submission" date="2019-09" db="EMBL/GenBank/DDBJ databases">
        <authorList>
            <person name="Jin C."/>
        </authorList>
    </citation>
    <scope>NUCLEOTIDE SEQUENCE [LARGE SCALE GENOMIC DNA]</scope>
    <source>
        <strain evidence="5 6">BN140002</strain>
    </source>
</reference>
<keyword evidence="1" id="KW-0807">Transducer</keyword>
<reference evidence="5 6" key="1">
    <citation type="submission" date="2019-09" db="EMBL/GenBank/DDBJ databases">
        <title>Salinarimonas rosea gen. nov., sp. nov., a new member of the a-2 subgroup of the Proteobacteria.</title>
        <authorList>
            <person name="Liu J."/>
        </authorList>
    </citation>
    <scope>NUCLEOTIDE SEQUENCE [LARGE SCALE GENOMIC DNA]</scope>
    <source>
        <strain evidence="5 6">BN140002</strain>
    </source>
</reference>
<dbReference type="Gene3D" id="3.30.450.20">
    <property type="entry name" value="PAS domain"/>
    <property type="match status" value="2"/>
</dbReference>